<sequence length="162" mass="17744">MAHLLAVIANTAEASPSDGLESWLGPAPSDPVALELRSRKKRSRRRRVVLRRTIGADEVAERLQTRSRQTPHDRVRAGTLLAIRDNGHLRFPLCQFDPEGPEGVVAGLADILQALDLPAVAQSAWLERPHLALGDQTPIAILKRGERERLVALAQRAGHGQD</sequence>
<proteinExistence type="predicted"/>
<dbReference type="Proteomes" id="UP000317990">
    <property type="component" value="Unassembled WGS sequence"/>
</dbReference>
<dbReference type="EMBL" id="SRMO01000084">
    <property type="protein sequence ID" value="TGG90896.1"/>
    <property type="molecule type" value="Genomic_DNA"/>
</dbReference>
<evidence type="ECO:0000313" key="2">
    <source>
        <dbReference type="Proteomes" id="UP000317990"/>
    </source>
</evidence>
<name>A0A524RLI0_9CHRO</name>
<dbReference type="AlphaFoldDB" id="A0A524RLI0"/>
<organism evidence="1 2">
    <name type="scientific">Aphanocapsa feldmannii 277cV</name>
    <dbReference type="NCBI Taxonomy" id="2507553"/>
    <lineage>
        <taxon>Bacteria</taxon>
        <taxon>Bacillati</taxon>
        <taxon>Cyanobacteriota</taxon>
        <taxon>Cyanophyceae</taxon>
        <taxon>Oscillatoriophycideae</taxon>
        <taxon>Chroococcales</taxon>
        <taxon>Microcystaceae</taxon>
        <taxon>Aphanocapsa</taxon>
    </lineage>
</organism>
<gene>
    <name evidence="1" type="ORF">ERJ67_09270</name>
</gene>
<accession>A0A524RLI0</accession>
<protein>
    <submittedName>
        <fullName evidence="1">DUF2384 domain-containing protein</fullName>
    </submittedName>
</protein>
<reference evidence="1 2" key="1">
    <citation type="journal article" date="2019" name="mSystems">
        <title>Life at home and on the roam: Genomic adaptions reflect the dual lifestyle of an intracellular, facultative symbiont.</title>
        <authorList>
            <person name="Burgsdorf I."/>
        </authorList>
    </citation>
    <scope>NUCLEOTIDE SEQUENCE [LARGE SCALE GENOMIC DNA]</scope>
    <source>
        <strain evidence="1">277cV</strain>
    </source>
</reference>
<comment type="caution">
    <text evidence="1">The sequence shown here is derived from an EMBL/GenBank/DDBJ whole genome shotgun (WGS) entry which is preliminary data.</text>
</comment>
<evidence type="ECO:0000313" key="1">
    <source>
        <dbReference type="EMBL" id="TGG90896.1"/>
    </source>
</evidence>